<sequence>MDEKDETTSLISATQSTIYGTAAAAADTVLEAVEPATLSWKDLRVSVTKGGRQLLQGVTGLARPGELVALMGAR</sequence>
<reference evidence="2 3" key="1">
    <citation type="submission" date="2018-11" db="EMBL/GenBank/DDBJ databases">
        <authorList>
            <consortium name="Pathogen Informatics"/>
        </authorList>
    </citation>
    <scope>NUCLEOTIDE SEQUENCE [LARGE SCALE GENOMIC DNA]</scope>
</reference>
<gene>
    <name evidence="1" type="ORF">SVUK_LOCUS4691</name>
    <name evidence="2" type="ORF">SVUK_LOCUS8433</name>
</gene>
<evidence type="ECO:0000313" key="2">
    <source>
        <dbReference type="EMBL" id="VDM73435.1"/>
    </source>
</evidence>
<protein>
    <recommendedName>
        <fullName evidence="4">ABC transporter domain-containing protein</fullName>
    </recommendedName>
</protein>
<organism evidence="2 3">
    <name type="scientific">Strongylus vulgaris</name>
    <name type="common">Blood worm</name>
    <dbReference type="NCBI Taxonomy" id="40348"/>
    <lineage>
        <taxon>Eukaryota</taxon>
        <taxon>Metazoa</taxon>
        <taxon>Ecdysozoa</taxon>
        <taxon>Nematoda</taxon>
        <taxon>Chromadorea</taxon>
        <taxon>Rhabditida</taxon>
        <taxon>Rhabditina</taxon>
        <taxon>Rhabditomorpha</taxon>
        <taxon>Strongyloidea</taxon>
        <taxon>Strongylidae</taxon>
        <taxon>Strongylus</taxon>
    </lineage>
</organism>
<dbReference type="AlphaFoldDB" id="A0A3P7KSE9"/>
<dbReference type="Proteomes" id="UP000270094">
    <property type="component" value="Unassembled WGS sequence"/>
</dbReference>
<dbReference type="EMBL" id="UYYB01030607">
    <property type="protein sequence ID" value="VDM73435.1"/>
    <property type="molecule type" value="Genomic_DNA"/>
</dbReference>
<evidence type="ECO:0000313" key="1">
    <source>
        <dbReference type="EMBL" id="VDM69693.1"/>
    </source>
</evidence>
<evidence type="ECO:0008006" key="4">
    <source>
        <dbReference type="Google" id="ProtNLM"/>
    </source>
</evidence>
<keyword evidence="3" id="KW-1185">Reference proteome</keyword>
<dbReference type="EMBL" id="UYYB01013171">
    <property type="protein sequence ID" value="VDM69693.1"/>
    <property type="molecule type" value="Genomic_DNA"/>
</dbReference>
<dbReference type="OrthoDB" id="66620at2759"/>
<evidence type="ECO:0000313" key="3">
    <source>
        <dbReference type="Proteomes" id="UP000270094"/>
    </source>
</evidence>
<name>A0A3P7KSE9_STRVU</name>
<proteinExistence type="predicted"/>
<accession>A0A3P7KSE9</accession>